<name>A0A517Q6T1_9PLAN</name>
<protein>
    <submittedName>
        <fullName evidence="1">Uncharacterized protein</fullName>
    </submittedName>
</protein>
<keyword evidence="2" id="KW-1185">Reference proteome</keyword>
<reference evidence="1 2" key="1">
    <citation type="submission" date="2019-03" db="EMBL/GenBank/DDBJ databases">
        <title>Deep-cultivation of Planctomycetes and their phenomic and genomic characterization uncovers novel biology.</title>
        <authorList>
            <person name="Wiegand S."/>
            <person name="Jogler M."/>
            <person name="Boedeker C."/>
            <person name="Pinto D."/>
            <person name="Vollmers J."/>
            <person name="Rivas-Marin E."/>
            <person name="Kohn T."/>
            <person name="Peeters S.H."/>
            <person name="Heuer A."/>
            <person name="Rast P."/>
            <person name="Oberbeckmann S."/>
            <person name="Bunk B."/>
            <person name="Jeske O."/>
            <person name="Meyerdierks A."/>
            <person name="Storesund J.E."/>
            <person name="Kallscheuer N."/>
            <person name="Luecker S."/>
            <person name="Lage O.M."/>
            <person name="Pohl T."/>
            <person name="Merkel B.J."/>
            <person name="Hornburger P."/>
            <person name="Mueller R.-W."/>
            <person name="Bruemmer F."/>
            <person name="Labrenz M."/>
            <person name="Spormann A.M."/>
            <person name="Op den Camp H."/>
            <person name="Overmann J."/>
            <person name="Amann R."/>
            <person name="Jetten M.S.M."/>
            <person name="Mascher T."/>
            <person name="Medema M.H."/>
            <person name="Devos D.P."/>
            <person name="Kaster A.-K."/>
            <person name="Ovreas L."/>
            <person name="Rohde M."/>
            <person name="Galperin M.Y."/>
            <person name="Jogler C."/>
        </authorList>
    </citation>
    <scope>NUCLEOTIDE SEQUENCE [LARGE SCALE GENOMIC DNA]</scope>
    <source>
        <strain evidence="1 2">Enr10</strain>
    </source>
</reference>
<dbReference type="AlphaFoldDB" id="A0A517Q6T1"/>
<evidence type="ECO:0000313" key="1">
    <source>
        <dbReference type="EMBL" id="QDT27306.1"/>
    </source>
</evidence>
<accession>A0A517Q6T1</accession>
<dbReference type="SUPFAM" id="SSF53098">
    <property type="entry name" value="Ribonuclease H-like"/>
    <property type="match status" value="1"/>
</dbReference>
<gene>
    <name evidence="1" type="ORF">Enr10x_26230</name>
</gene>
<organism evidence="1 2">
    <name type="scientific">Gimesia panareensis</name>
    <dbReference type="NCBI Taxonomy" id="2527978"/>
    <lineage>
        <taxon>Bacteria</taxon>
        <taxon>Pseudomonadati</taxon>
        <taxon>Planctomycetota</taxon>
        <taxon>Planctomycetia</taxon>
        <taxon>Planctomycetales</taxon>
        <taxon>Planctomycetaceae</taxon>
        <taxon>Gimesia</taxon>
    </lineage>
</organism>
<proteinExistence type="predicted"/>
<dbReference type="EMBL" id="CP037421">
    <property type="protein sequence ID" value="QDT27306.1"/>
    <property type="molecule type" value="Genomic_DNA"/>
</dbReference>
<dbReference type="Proteomes" id="UP000315647">
    <property type="component" value="Chromosome"/>
</dbReference>
<dbReference type="InterPro" id="IPR012337">
    <property type="entry name" value="RNaseH-like_sf"/>
</dbReference>
<evidence type="ECO:0000313" key="2">
    <source>
        <dbReference type="Proteomes" id="UP000315647"/>
    </source>
</evidence>
<sequence length="339" mass="38697">MQITTLEEPYLLFGTGKHVDIRYGLRNFCPLDFDCESAPKKIRLGVVGDSKSIEELKDWLEKCRGEIEAKKSHQRNLFPNWPGFNTESVFFSELQFDSSLERQISSSDIKTISSLAVRDEQIIRAVDLIVAEVQLLLEKKPDVIACAIPQELLEALNPGDQSNNLDDDEDIEKDKKATLDFHHLLKAKCMTLPRACPIQLVLPATYNSKYKRRGRSRKDIRPLQDEATRAWNFHTALYYKAGGIPWKLQEDSTKLQTCFVGVGFYKTLDQERILTSVAQVFNERGNGVVVRGEQAIYEKEDRQIHLEIKQQTFCKFPGPSVSVISIKLSGISCRFPSRR</sequence>
<dbReference type="RefSeq" id="WP_145449554.1">
    <property type="nucleotide sequence ID" value="NZ_CP037421.1"/>
</dbReference>